<comment type="function">
    <text evidence="13">Glutamate-gated receptor that probably acts as non-selective cation channel.</text>
</comment>
<keyword evidence="4 15" id="KW-0812">Transmembrane</keyword>
<reference evidence="18" key="1">
    <citation type="submission" date="2020-03" db="EMBL/GenBank/DDBJ databases">
        <title>Castanea mollissima Vanexum genome sequencing.</title>
        <authorList>
            <person name="Staton M."/>
        </authorList>
    </citation>
    <scope>NUCLEOTIDE SEQUENCE</scope>
    <source>
        <tissue evidence="18">Leaf</tissue>
    </source>
</reference>
<dbReference type="CDD" id="cd19990">
    <property type="entry name" value="PBP1_GABAb_receptor_plant"/>
    <property type="match status" value="1"/>
</dbReference>
<keyword evidence="8 13" id="KW-0472">Membrane</keyword>
<organism evidence="18 19">
    <name type="scientific">Castanea mollissima</name>
    <name type="common">Chinese chestnut</name>
    <dbReference type="NCBI Taxonomy" id="60419"/>
    <lineage>
        <taxon>Eukaryota</taxon>
        <taxon>Viridiplantae</taxon>
        <taxon>Streptophyta</taxon>
        <taxon>Embryophyta</taxon>
        <taxon>Tracheophyta</taxon>
        <taxon>Spermatophyta</taxon>
        <taxon>Magnoliopsida</taxon>
        <taxon>eudicotyledons</taxon>
        <taxon>Gunneridae</taxon>
        <taxon>Pentapetalae</taxon>
        <taxon>rosids</taxon>
        <taxon>fabids</taxon>
        <taxon>Fagales</taxon>
        <taxon>Fagaceae</taxon>
        <taxon>Castanea</taxon>
    </lineage>
</organism>
<evidence type="ECO:0000313" key="18">
    <source>
        <dbReference type="EMBL" id="KAF3969817.1"/>
    </source>
</evidence>
<evidence type="ECO:0000259" key="17">
    <source>
        <dbReference type="SMART" id="SM00079"/>
    </source>
</evidence>
<dbReference type="Proteomes" id="UP000737018">
    <property type="component" value="Unassembled WGS sequence"/>
</dbReference>
<evidence type="ECO:0000256" key="5">
    <source>
        <dbReference type="ARBA" id="ARBA00022729"/>
    </source>
</evidence>
<evidence type="ECO:0000256" key="6">
    <source>
        <dbReference type="ARBA" id="ARBA00022989"/>
    </source>
</evidence>
<evidence type="ECO:0000256" key="10">
    <source>
        <dbReference type="ARBA" id="ARBA00023180"/>
    </source>
</evidence>
<feature type="disulfide bond" evidence="14">
    <location>
        <begin position="743"/>
        <end position="799"/>
    </location>
</feature>
<evidence type="ECO:0000256" key="15">
    <source>
        <dbReference type="SAM" id="Phobius"/>
    </source>
</evidence>
<name>A0A8J4RBK0_9ROSI</name>
<dbReference type="InterPro" id="IPR017103">
    <property type="entry name" value="Iontropic_Glu_rcpt_pln"/>
</dbReference>
<keyword evidence="12 13" id="KW-0407">Ion channel</keyword>
<keyword evidence="19" id="KW-1185">Reference proteome</keyword>
<keyword evidence="5 16" id="KW-0732">Signal</keyword>
<dbReference type="SMART" id="SM00079">
    <property type="entry name" value="PBPe"/>
    <property type="match status" value="1"/>
</dbReference>
<evidence type="ECO:0000256" key="4">
    <source>
        <dbReference type="ARBA" id="ARBA00022692"/>
    </source>
</evidence>
<keyword evidence="3 13" id="KW-0813">Transport</keyword>
<dbReference type="InterPro" id="IPR001828">
    <property type="entry name" value="ANF_lig-bd_rcpt"/>
</dbReference>
<dbReference type="FunFam" id="3.40.50.2300:FF:000188">
    <property type="entry name" value="Glutamate receptor"/>
    <property type="match status" value="1"/>
</dbReference>
<evidence type="ECO:0000256" key="1">
    <source>
        <dbReference type="ARBA" id="ARBA00004141"/>
    </source>
</evidence>
<keyword evidence="9 13" id="KW-0675">Receptor</keyword>
<feature type="domain" description="Ionotropic glutamate receptor C-terminal" evidence="17">
    <location>
        <begin position="462"/>
        <end position="795"/>
    </location>
</feature>
<dbReference type="CDD" id="cd13686">
    <property type="entry name" value="GluR_Plant"/>
    <property type="match status" value="1"/>
</dbReference>
<dbReference type="InterPro" id="IPR028082">
    <property type="entry name" value="Peripla_BP_I"/>
</dbReference>
<dbReference type="Gene3D" id="1.10.287.70">
    <property type="match status" value="1"/>
</dbReference>
<accession>A0A8J4RBK0</accession>
<evidence type="ECO:0000256" key="3">
    <source>
        <dbReference type="ARBA" id="ARBA00022448"/>
    </source>
</evidence>
<dbReference type="Gene3D" id="3.40.50.2300">
    <property type="match status" value="2"/>
</dbReference>
<evidence type="ECO:0000256" key="14">
    <source>
        <dbReference type="PIRSR" id="PIRSR037090-50"/>
    </source>
</evidence>
<dbReference type="GO" id="GO:0015276">
    <property type="term" value="F:ligand-gated monoatomic ion channel activity"/>
    <property type="evidence" value="ECO:0007669"/>
    <property type="project" value="InterPro"/>
</dbReference>
<dbReference type="SUPFAM" id="SSF53850">
    <property type="entry name" value="Periplasmic binding protein-like II"/>
    <property type="match status" value="1"/>
</dbReference>
<sequence>MAFPFITGKTVIKLCLLFLILISFLLSLSRGDEAVHTTNEVTNIGAIIDVSSRIGKEEKIAMEIAAENFNNHHSKSHKLSLHFQDPGKDPLQVVSAAEEMIKDRKVKVIIGMHAWHEATLVADLGGQANVPIISFGTPAITPPLMPLRWPFLIQMSTNGSEQIKCIADIVHAYNWQRVVAIYEDEVYGGDSGKLSLLSEALQNVGSEIEYRLILPPFSSLSDPEGFVHEELVKLLKTQSRVFIVLDSSLTMVIHLFRQAKKMGLVGGESAWIIPDSVTSLLDSVNNSVISSMEGALGIKTYYSEGSSKYQDFHAQFRRIFRTEYPEEDNSEPGIFALRAYDSIRIVLQGIERLTSNTSSPDMLLHNMLSTNFTGLSGKIHFEENQLSESPVLRIVNVVGKKYKEVDFWIPDLGFSMSPFKEKNGSADFNYTTNTLVGPVIWPGNLKEAPKGWEMPTAAKPLKIGVPGRTTFDKFVKVDDTNENPYDGFCIRMFYKALDLLGYELPYKFEAYNGTYNDLVYHVFNKTYDAVIGDVTILADRLQHVDFTLPYAESGLTMIVPTKPEGSLLMFTKPFTRDMWLVTAAIMIYTMLIVWFLERQSNPEFSGPWKNQLSTALWFTFSSLFFAHKEKINNNLTRLVIVVWLFIVLILTSSYTASLSSMLTVQKLQPNVTDIDWLKMNNLKIGCDGDSFVRNYLENVLKFKPENIVNVSSEDRYTGEFKSNNIAAAFLELPYEKVFLNKYCKGYTATIRTNRFGGLGFVFPKGSPIARDFSKAILKLSENGETKLLEDEWLTPSHECSTNITSNEPESLGLQSFGVLYLTSFATSTICLFLSLTICRQQHQDATKGNATPDEEIVWNVAFKLVRDFYIRNPGRATTLANTSDTT</sequence>
<keyword evidence="6 15" id="KW-1133">Transmembrane helix</keyword>
<dbReference type="Pfam" id="PF10613">
    <property type="entry name" value="Lig_chan-Glu_bd"/>
    <property type="match status" value="1"/>
</dbReference>
<evidence type="ECO:0000256" key="9">
    <source>
        <dbReference type="ARBA" id="ARBA00023170"/>
    </source>
</evidence>
<comment type="caution">
    <text evidence="18">The sequence shown here is derived from an EMBL/GenBank/DDBJ whole genome shotgun (WGS) entry which is preliminary data.</text>
</comment>
<evidence type="ECO:0000256" key="2">
    <source>
        <dbReference type="ARBA" id="ARBA00008685"/>
    </source>
</evidence>
<gene>
    <name evidence="18" type="ORF">CMV_006429</name>
</gene>
<dbReference type="Pfam" id="PF01094">
    <property type="entry name" value="ANF_receptor"/>
    <property type="match status" value="1"/>
</dbReference>
<dbReference type="FunFam" id="1.10.287.70:FF:000172">
    <property type="entry name" value="Glutamate receptor"/>
    <property type="match status" value="1"/>
</dbReference>
<evidence type="ECO:0000256" key="16">
    <source>
        <dbReference type="SAM" id="SignalP"/>
    </source>
</evidence>
<dbReference type="GO" id="GO:0016020">
    <property type="term" value="C:membrane"/>
    <property type="evidence" value="ECO:0007669"/>
    <property type="project" value="UniProtKB-SubCell"/>
</dbReference>
<dbReference type="InterPro" id="IPR044440">
    <property type="entry name" value="GABAb_receptor_plant_PBP1"/>
</dbReference>
<dbReference type="SUPFAM" id="SSF53822">
    <property type="entry name" value="Periplasmic binding protein-like I"/>
    <property type="match status" value="1"/>
</dbReference>
<feature type="transmembrane region" description="Helical" evidence="15">
    <location>
        <begin position="818"/>
        <end position="838"/>
    </location>
</feature>
<dbReference type="AlphaFoldDB" id="A0A8J4RBK0"/>
<dbReference type="PANTHER" id="PTHR18966">
    <property type="entry name" value="IONOTROPIC GLUTAMATE RECEPTOR"/>
    <property type="match status" value="1"/>
</dbReference>
<dbReference type="InterPro" id="IPR001320">
    <property type="entry name" value="Iontro_rcpt_C"/>
</dbReference>
<keyword evidence="10" id="KW-0325">Glycoprotein</keyword>
<feature type="chain" id="PRO_5035294483" description="Glutamate receptor" evidence="16">
    <location>
        <begin position="32"/>
        <end position="886"/>
    </location>
</feature>
<dbReference type="PIRSF" id="PIRSF037090">
    <property type="entry name" value="Iontro_Glu-like_rcpt_pln"/>
    <property type="match status" value="1"/>
</dbReference>
<proteinExistence type="inferred from homology"/>
<dbReference type="InterPro" id="IPR015683">
    <property type="entry name" value="Ionotropic_Glu_rcpt"/>
</dbReference>
<feature type="transmembrane region" description="Helical" evidence="15">
    <location>
        <begin position="638"/>
        <end position="656"/>
    </location>
</feature>
<evidence type="ECO:0000313" key="19">
    <source>
        <dbReference type="Proteomes" id="UP000737018"/>
    </source>
</evidence>
<evidence type="ECO:0000256" key="12">
    <source>
        <dbReference type="ARBA" id="ARBA00023303"/>
    </source>
</evidence>
<feature type="transmembrane region" description="Helical" evidence="15">
    <location>
        <begin position="578"/>
        <end position="596"/>
    </location>
</feature>
<keyword evidence="14" id="KW-1015">Disulfide bond</keyword>
<dbReference type="OrthoDB" id="5984008at2759"/>
<comment type="subcellular location">
    <subcellularLocation>
        <location evidence="1">Membrane</location>
        <topology evidence="1">Multi-pass membrane protein</topology>
    </subcellularLocation>
</comment>
<keyword evidence="11 13" id="KW-1071">Ligand-gated ion channel</keyword>
<feature type="signal peptide" evidence="16">
    <location>
        <begin position="1"/>
        <end position="31"/>
    </location>
</feature>
<dbReference type="InterPro" id="IPR019594">
    <property type="entry name" value="Glu/Gly-bd"/>
</dbReference>
<evidence type="ECO:0000256" key="8">
    <source>
        <dbReference type="ARBA" id="ARBA00023136"/>
    </source>
</evidence>
<evidence type="ECO:0000256" key="7">
    <source>
        <dbReference type="ARBA" id="ARBA00023065"/>
    </source>
</evidence>
<dbReference type="FunFam" id="3.40.190.10:FF:000054">
    <property type="entry name" value="Glutamate receptor"/>
    <property type="match status" value="1"/>
</dbReference>
<comment type="similarity">
    <text evidence="2 13">Belongs to the glutamate-gated ion channel (TC 1.A.10.1) family.</text>
</comment>
<dbReference type="Gene3D" id="3.40.190.10">
    <property type="entry name" value="Periplasmic binding protein-like II"/>
    <property type="match status" value="2"/>
</dbReference>
<evidence type="ECO:0000256" key="13">
    <source>
        <dbReference type="PIRNR" id="PIRNR037090"/>
    </source>
</evidence>
<protein>
    <recommendedName>
        <fullName evidence="13">Glutamate receptor</fullName>
    </recommendedName>
</protein>
<keyword evidence="7 13" id="KW-0406">Ion transport</keyword>
<dbReference type="Pfam" id="PF00060">
    <property type="entry name" value="Lig_chan"/>
    <property type="match status" value="1"/>
</dbReference>
<evidence type="ECO:0000256" key="11">
    <source>
        <dbReference type="ARBA" id="ARBA00023286"/>
    </source>
</evidence>
<dbReference type="EMBL" id="JRKL02000605">
    <property type="protein sequence ID" value="KAF3969817.1"/>
    <property type="molecule type" value="Genomic_DNA"/>
</dbReference>